<evidence type="ECO:0000256" key="9">
    <source>
        <dbReference type="SAM" id="SignalP"/>
    </source>
</evidence>
<keyword evidence="7 8" id="KW-0998">Cell outer membrane</keyword>
<dbReference type="PROSITE" id="PS52016">
    <property type="entry name" value="TONB_DEPENDENT_REC_3"/>
    <property type="match status" value="1"/>
</dbReference>
<evidence type="ECO:0000256" key="8">
    <source>
        <dbReference type="PROSITE-ProRule" id="PRU01360"/>
    </source>
</evidence>
<name>A0A2W1NCD3_9FLAO</name>
<dbReference type="OrthoDB" id="1111684at2"/>
<dbReference type="InterPro" id="IPR037066">
    <property type="entry name" value="Plug_dom_sf"/>
</dbReference>
<comment type="caution">
    <text evidence="11">The sequence shown here is derived from an EMBL/GenBank/DDBJ whole genome shotgun (WGS) entry which is preliminary data.</text>
</comment>
<dbReference type="Proteomes" id="UP000249248">
    <property type="component" value="Unassembled WGS sequence"/>
</dbReference>
<feature type="signal peptide" evidence="9">
    <location>
        <begin position="1"/>
        <end position="20"/>
    </location>
</feature>
<dbReference type="EMBL" id="QKSB01000006">
    <property type="protein sequence ID" value="PZE16743.1"/>
    <property type="molecule type" value="Genomic_DNA"/>
</dbReference>
<dbReference type="RefSeq" id="WP_111063352.1">
    <property type="nucleotide sequence ID" value="NZ_JBHUCU010000007.1"/>
</dbReference>
<dbReference type="Gene3D" id="2.170.130.10">
    <property type="entry name" value="TonB-dependent receptor, plug domain"/>
    <property type="match status" value="1"/>
</dbReference>
<dbReference type="Pfam" id="PF07715">
    <property type="entry name" value="Plug"/>
    <property type="match status" value="1"/>
</dbReference>
<protein>
    <submittedName>
        <fullName evidence="11">TonB-dependent receptor</fullName>
    </submittedName>
</protein>
<evidence type="ECO:0000256" key="7">
    <source>
        <dbReference type="ARBA" id="ARBA00023237"/>
    </source>
</evidence>
<keyword evidence="4 8" id="KW-0812">Transmembrane</keyword>
<reference evidence="11 12" key="1">
    <citation type="submission" date="2018-06" db="EMBL/GenBank/DDBJ databases">
        <title>The draft genome sequence of Crocinitomix sp. SM1701.</title>
        <authorList>
            <person name="Zhang X."/>
        </authorList>
    </citation>
    <scope>NUCLEOTIDE SEQUENCE [LARGE SCALE GENOMIC DNA]</scope>
    <source>
        <strain evidence="11 12">SM1701</strain>
    </source>
</reference>
<feature type="chain" id="PRO_5016041153" evidence="9">
    <location>
        <begin position="21"/>
        <end position="796"/>
    </location>
</feature>
<evidence type="ECO:0000313" key="11">
    <source>
        <dbReference type="EMBL" id="PZE16743.1"/>
    </source>
</evidence>
<keyword evidence="6 8" id="KW-0472">Membrane</keyword>
<evidence type="ECO:0000256" key="4">
    <source>
        <dbReference type="ARBA" id="ARBA00022692"/>
    </source>
</evidence>
<evidence type="ECO:0000256" key="3">
    <source>
        <dbReference type="ARBA" id="ARBA00022452"/>
    </source>
</evidence>
<evidence type="ECO:0000256" key="5">
    <source>
        <dbReference type="ARBA" id="ARBA00022729"/>
    </source>
</evidence>
<organism evidence="11 12">
    <name type="scientific">Putridiphycobacter roseus</name>
    <dbReference type="NCBI Taxonomy" id="2219161"/>
    <lineage>
        <taxon>Bacteria</taxon>
        <taxon>Pseudomonadati</taxon>
        <taxon>Bacteroidota</taxon>
        <taxon>Flavobacteriia</taxon>
        <taxon>Flavobacteriales</taxon>
        <taxon>Crocinitomicaceae</taxon>
        <taxon>Putridiphycobacter</taxon>
    </lineage>
</organism>
<keyword evidence="2 8" id="KW-0813">Transport</keyword>
<dbReference type="SUPFAM" id="SSF56935">
    <property type="entry name" value="Porins"/>
    <property type="match status" value="1"/>
</dbReference>
<dbReference type="InterPro" id="IPR039426">
    <property type="entry name" value="TonB-dep_rcpt-like"/>
</dbReference>
<dbReference type="InterPro" id="IPR008969">
    <property type="entry name" value="CarboxyPept-like_regulatory"/>
</dbReference>
<dbReference type="Gene3D" id="2.40.170.20">
    <property type="entry name" value="TonB-dependent receptor, beta-barrel domain"/>
    <property type="match status" value="1"/>
</dbReference>
<evidence type="ECO:0000256" key="1">
    <source>
        <dbReference type="ARBA" id="ARBA00004571"/>
    </source>
</evidence>
<evidence type="ECO:0000256" key="2">
    <source>
        <dbReference type="ARBA" id="ARBA00022448"/>
    </source>
</evidence>
<feature type="domain" description="TonB-dependent receptor plug" evidence="10">
    <location>
        <begin position="148"/>
        <end position="217"/>
    </location>
</feature>
<dbReference type="PANTHER" id="PTHR30069:SF29">
    <property type="entry name" value="HEMOGLOBIN AND HEMOGLOBIN-HAPTOGLOBIN-BINDING PROTEIN 1-RELATED"/>
    <property type="match status" value="1"/>
</dbReference>
<accession>A0A2W1NCD3</accession>
<keyword evidence="3 8" id="KW-1134">Transmembrane beta strand</keyword>
<dbReference type="Pfam" id="PF13715">
    <property type="entry name" value="CarbopepD_reg_2"/>
    <property type="match status" value="1"/>
</dbReference>
<dbReference type="GO" id="GO:0009279">
    <property type="term" value="C:cell outer membrane"/>
    <property type="evidence" value="ECO:0007669"/>
    <property type="project" value="UniProtKB-SubCell"/>
</dbReference>
<keyword evidence="11" id="KW-0675">Receptor</keyword>
<evidence type="ECO:0000313" key="12">
    <source>
        <dbReference type="Proteomes" id="UP000249248"/>
    </source>
</evidence>
<comment type="similarity">
    <text evidence="8">Belongs to the TonB-dependent receptor family.</text>
</comment>
<comment type="subcellular location">
    <subcellularLocation>
        <location evidence="1 8">Cell outer membrane</location>
        <topology evidence="1 8">Multi-pass membrane protein</topology>
    </subcellularLocation>
</comment>
<sequence>MVLKLLFALLLVLPTSYLRAQKNTTISGYVKNKSSSEAIIGARIYCDSLAVGTVTNVYGFYSLSIPPGKHSILFSSIGYSPQKKLINLENDLQLDILLAEGKLLNEVEVTAEQLNHESTEISTINLSMDKVKSLPVLLGEVDILKTASLLPGIHSGSEGSSGIYVRGGGPDQNLILLDGVPIYNANHLFGFFSVFNADAINSVKIVKGGFPSRYGGRLSSVIDINMNEGNMNEYHGEGSIGIISSKLMISGPILKNKMAFMISARRTYIDVLARPIINAVNNNSSNYETKVGYFFYDLNGKVNYKINDKNRIYLSGYMGKDKFYLEDEYKYYDYDSTKYRYYANEAGMNWGNKIFALRWNHQFSPKLLSNLTLNFSDYKFVVGFEDSEYYEKANPISNNSFEYLSGIQDWGAKLDFFFYPNPKHKIVYGGNYIYHTFRPGVSTIVNNSSFGSLDSTFGANKTNSHEFYGYIEDDWSITKRLSANAGLHFSNLIVNKSYYNSLQPRLAMNYVLNEKSSVKLSYAAMTQYLHLLSNTTVGLPTDLWVPATGKVPPQIGHQIAAGYAVDFKKGYSISTEAYYKTMNNLIAYKEGASFLSAGENWEEIVEVGKGWSYGAEILLEKKVGKLSGWIGYTLSWTNRQFENLNFGKIYPYKYDRRHDVSLALTYKFNDKIDVGLVWVYGTGNSLTLPVQQYAANVSNSDPNQYYFNPPIENFQAKNDYKMPSYHRLDLGVNIHKPKKWGEAIWSFGVYNAYSRQNPFYIEYGYLPNDFSPNPTKVLKQISLFPLIPSVSYAFKF</sequence>
<dbReference type="AlphaFoldDB" id="A0A2W1NCD3"/>
<dbReference type="InterPro" id="IPR012910">
    <property type="entry name" value="Plug_dom"/>
</dbReference>
<keyword evidence="12" id="KW-1185">Reference proteome</keyword>
<gene>
    <name evidence="11" type="ORF">DNU06_10815</name>
</gene>
<keyword evidence="5 9" id="KW-0732">Signal</keyword>
<dbReference type="GO" id="GO:0015344">
    <property type="term" value="F:siderophore uptake transmembrane transporter activity"/>
    <property type="evidence" value="ECO:0007669"/>
    <property type="project" value="TreeGrafter"/>
</dbReference>
<dbReference type="PANTHER" id="PTHR30069">
    <property type="entry name" value="TONB-DEPENDENT OUTER MEMBRANE RECEPTOR"/>
    <property type="match status" value="1"/>
</dbReference>
<dbReference type="SUPFAM" id="SSF49464">
    <property type="entry name" value="Carboxypeptidase regulatory domain-like"/>
    <property type="match status" value="1"/>
</dbReference>
<evidence type="ECO:0000259" key="10">
    <source>
        <dbReference type="Pfam" id="PF07715"/>
    </source>
</evidence>
<dbReference type="GO" id="GO:0044718">
    <property type="term" value="P:siderophore transmembrane transport"/>
    <property type="evidence" value="ECO:0007669"/>
    <property type="project" value="TreeGrafter"/>
</dbReference>
<dbReference type="Gene3D" id="2.60.40.1120">
    <property type="entry name" value="Carboxypeptidase-like, regulatory domain"/>
    <property type="match status" value="1"/>
</dbReference>
<evidence type="ECO:0000256" key="6">
    <source>
        <dbReference type="ARBA" id="ARBA00023136"/>
    </source>
</evidence>
<dbReference type="InterPro" id="IPR036942">
    <property type="entry name" value="Beta-barrel_TonB_sf"/>
</dbReference>
<proteinExistence type="inferred from homology"/>